<dbReference type="Proteomes" id="UP000179005">
    <property type="component" value="Unassembled WGS sequence"/>
</dbReference>
<name>A0A1F4VC21_UNCKA</name>
<reference evidence="1 2" key="1">
    <citation type="journal article" date="2016" name="Nat. Commun.">
        <title>Thousands of microbial genomes shed light on interconnected biogeochemical processes in an aquifer system.</title>
        <authorList>
            <person name="Anantharaman K."/>
            <person name="Brown C.T."/>
            <person name="Hug L.A."/>
            <person name="Sharon I."/>
            <person name="Castelle C.J."/>
            <person name="Probst A.J."/>
            <person name="Thomas B.C."/>
            <person name="Singh A."/>
            <person name="Wilkins M.J."/>
            <person name="Karaoz U."/>
            <person name="Brodie E.L."/>
            <person name="Williams K.H."/>
            <person name="Hubbard S.S."/>
            <person name="Banfield J.F."/>
        </authorList>
    </citation>
    <scope>NUCLEOTIDE SEQUENCE [LARGE SCALE GENOMIC DNA]</scope>
</reference>
<dbReference type="EMBL" id="MEVC01000020">
    <property type="protein sequence ID" value="OGC54558.1"/>
    <property type="molecule type" value="Genomic_DNA"/>
</dbReference>
<accession>A0A1F4VC21</accession>
<organism evidence="1 2">
    <name type="scientific">candidate division WWE3 bacterium RIFCSPHIGHO2_01_FULL_48_15</name>
    <dbReference type="NCBI Taxonomy" id="1802619"/>
    <lineage>
        <taxon>Bacteria</taxon>
        <taxon>Katanobacteria</taxon>
    </lineage>
</organism>
<evidence type="ECO:0000313" key="1">
    <source>
        <dbReference type="EMBL" id="OGC54558.1"/>
    </source>
</evidence>
<evidence type="ECO:0000313" key="2">
    <source>
        <dbReference type="Proteomes" id="UP000179005"/>
    </source>
</evidence>
<dbReference type="AlphaFoldDB" id="A0A1F4VC21"/>
<proteinExistence type="predicted"/>
<dbReference type="STRING" id="1802619.A2797_01550"/>
<protein>
    <submittedName>
        <fullName evidence="1">Uncharacterized protein</fullName>
    </submittedName>
</protein>
<sequence>MVENWQTVGRPGYLGKKRDETYAKWDREYGKGNWRLVWLVDGAALSFLDVCLLYEFAYLVFLNDHPEIVEQLTSEACEIYDDEESNVASGMDYTKQETTRTHIQDIAIRRCLSYLGVWFRGKQLIRIRQEKGNHPLSITLSPGNVPFNHPEWIAKPELVGWWKRGSVEAFYQSNRFLQVKI</sequence>
<comment type="caution">
    <text evidence="1">The sequence shown here is derived from an EMBL/GenBank/DDBJ whole genome shotgun (WGS) entry which is preliminary data.</text>
</comment>
<gene>
    <name evidence="1" type="ORF">A2797_01550</name>
</gene>